<dbReference type="Proteomes" id="UP001175271">
    <property type="component" value="Unassembled WGS sequence"/>
</dbReference>
<feature type="chain" id="PRO_5041361860" description="UPAR/Ly6 domain-containing protein" evidence="1">
    <location>
        <begin position="31"/>
        <end position="141"/>
    </location>
</feature>
<dbReference type="EMBL" id="JAUCMV010000001">
    <property type="protein sequence ID" value="KAK0426426.1"/>
    <property type="molecule type" value="Genomic_DNA"/>
</dbReference>
<reference evidence="2" key="1">
    <citation type="submission" date="2023-06" db="EMBL/GenBank/DDBJ databases">
        <title>Genomic analysis of the entomopathogenic nematode Steinernema hermaphroditum.</title>
        <authorList>
            <person name="Schwarz E.M."/>
            <person name="Heppert J.K."/>
            <person name="Baniya A."/>
            <person name="Schwartz H.T."/>
            <person name="Tan C.-H."/>
            <person name="Antoshechkin I."/>
            <person name="Sternberg P.W."/>
            <person name="Goodrich-Blair H."/>
            <person name="Dillman A.R."/>
        </authorList>
    </citation>
    <scope>NUCLEOTIDE SEQUENCE</scope>
    <source>
        <strain evidence="2">PS9179</strain>
        <tissue evidence="2">Whole animal</tissue>
    </source>
</reference>
<sequence length="141" mass="15051">MRMPPGAGLLNLVPLLLGLFFVLCVHRGAAIICFDCHSDQGTCNEGECEGVVCVKMETSNIDDDRRTVQKGCGLEYEDSECQQTGLGSKWTSRCVCDQPLCNGDAALIASGLEPPADDASALRSSLPVLVGSLFARLLLNF</sequence>
<accession>A0AA39ILC6</accession>
<protein>
    <recommendedName>
        <fullName evidence="4">UPAR/Ly6 domain-containing protein</fullName>
    </recommendedName>
</protein>
<evidence type="ECO:0000256" key="1">
    <source>
        <dbReference type="SAM" id="SignalP"/>
    </source>
</evidence>
<proteinExistence type="predicted"/>
<name>A0AA39ILC6_9BILA</name>
<keyword evidence="3" id="KW-1185">Reference proteome</keyword>
<dbReference type="InterPro" id="IPR045860">
    <property type="entry name" value="Snake_toxin-like_sf"/>
</dbReference>
<keyword evidence="1" id="KW-0732">Signal</keyword>
<comment type="caution">
    <text evidence="2">The sequence shown here is derived from an EMBL/GenBank/DDBJ whole genome shotgun (WGS) entry which is preliminary data.</text>
</comment>
<evidence type="ECO:0000313" key="2">
    <source>
        <dbReference type="EMBL" id="KAK0426426.1"/>
    </source>
</evidence>
<evidence type="ECO:0008006" key="4">
    <source>
        <dbReference type="Google" id="ProtNLM"/>
    </source>
</evidence>
<dbReference type="Gene3D" id="2.10.60.10">
    <property type="entry name" value="CD59"/>
    <property type="match status" value="1"/>
</dbReference>
<feature type="signal peptide" evidence="1">
    <location>
        <begin position="1"/>
        <end position="30"/>
    </location>
</feature>
<evidence type="ECO:0000313" key="3">
    <source>
        <dbReference type="Proteomes" id="UP001175271"/>
    </source>
</evidence>
<gene>
    <name evidence="2" type="ORF">QR680_009703</name>
</gene>
<dbReference type="AlphaFoldDB" id="A0AA39ILC6"/>
<organism evidence="2 3">
    <name type="scientific">Steinernema hermaphroditum</name>
    <dbReference type="NCBI Taxonomy" id="289476"/>
    <lineage>
        <taxon>Eukaryota</taxon>
        <taxon>Metazoa</taxon>
        <taxon>Ecdysozoa</taxon>
        <taxon>Nematoda</taxon>
        <taxon>Chromadorea</taxon>
        <taxon>Rhabditida</taxon>
        <taxon>Tylenchina</taxon>
        <taxon>Panagrolaimomorpha</taxon>
        <taxon>Strongyloidoidea</taxon>
        <taxon>Steinernematidae</taxon>
        <taxon>Steinernema</taxon>
    </lineage>
</organism>